<dbReference type="GO" id="GO:0003935">
    <property type="term" value="F:GTP cyclohydrolase II activity"/>
    <property type="evidence" value="ECO:0007669"/>
    <property type="project" value="UniProtKB-UniRule"/>
</dbReference>
<dbReference type="Gene3D" id="3.90.870.10">
    <property type="entry name" value="DHBP synthase"/>
    <property type="match status" value="1"/>
</dbReference>
<dbReference type="Gene3D" id="3.40.50.10990">
    <property type="entry name" value="GTP cyclohydrolase II"/>
    <property type="match status" value="1"/>
</dbReference>
<dbReference type="GO" id="GO:0005829">
    <property type="term" value="C:cytosol"/>
    <property type="evidence" value="ECO:0007669"/>
    <property type="project" value="TreeGrafter"/>
</dbReference>
<evidence type="ECO:0000256" key="8">
    <source>
        <dbReference type="ARBA" id="ARBA00022741"/>
    </source>
</evidence>
<dbReference type="GO" id="GO:0008686">
    <property type="term" value="F:3,4-dihydroxy-2-butanone-4-phosphate synthase activity"/>
    <property type="evidence" value="ECO:0007669"/>
    <property type="project" value="UniProtKB-EC"/>
</dbReference>
<dbReference type="FunFam" id="3.40.50.10990:FF:000001">
    <property type="entry name" value="Riboflavin biosynthesis protein RibBA"/>
    <property type="match status" value="1"/>
</dbReference>
<dbReference type="NCBIfam" id="NF001591">
    <property type="entry name" value="PRK00393.1"/>
    <property type="match status" value="1"/>
</dbReference>
<keyword evidence="10 14" id="KW-0862">Zinc</keyword>
<dbReference type="GO" id="GO:0005525">
    <property type="term" value="F:GTP binding"/>
    <property type="evidence" value="ECO:0007669"/>
    <property type="project" value="UniProtKB-KW"/>
</dbReference>
<dbReference type="RefSeq" id="WP_062862529.1">
    <property type="nucleotide sequence ID" value="NZ_CP014869.1"/>
</dbReference>
<feature type="binding site" evidence="14">
    <location>
        <position position="320"/>
    </location>
    <ligand>
        <name>GTP</name>
        <dbReference type="ChEBI" id="CHEBI:37565"/>
    </ligand>
</feature>
<dbReference type="InterPro" id="IPR000422">
    <property type="entry name" value="DHBP_synthase_RibB"/>
</dbReference>
<dbReference type="KEGG" id="bly:A2T55_16045"/>
<dbReference type="PANTHER" id="PTHR21327">
    <property type="entry name" value="GTP CYCLOHYDROLASE II-RELATED"/>
    <property type="match status" value="1"/>
</dbReference>
<proteinExistence type="inferred from homology"/>
<feature type="binding site" evidence="14">
    <location>
        <position position="315"/>
    </location>
    <ligand>
        <name>Zn(2+)</name>
        <dbReference type="ChEBI" id="CHEBI:29105"/>
        <note>catalytic</note>
    </ligand>
</feature>
<comment type="catalytic activity">
    <reaction evidence="1">
        <text>D-ribulose 5-phosphate = (2S)-2-hydroxy-3-oxobutyl phosphate + formate + H(+)</text>
        <dbReference type="Rhea" id="RHEA:18457"/>
        <dbReference type="ChEBI" id="CHEBI:15378"/>
        <dbReference type="ChEBI" id="CHEBI:15740"/>
        <dbReference type="ChEBI" id="CHEBI:58121"/>
        <dbReference type="ChEBI" id="CHEBI:58830"/>
        <dbReference type="EC" id="4.1.99.12"/>
    </reaction>
</comment>
<sequence>MTDPIAHASRLDPIDAAITAVAAGRPILVVDDEDRENEGDLIMAAEFADATTMGFFVRHTSGVICAPMSADRAAALRLPPMVIDNEDPKGTAYTISCDAVGVTTGISAAERAETGRVLAAAVPDPAAISRPGHIFPLMAKDGGVRERPGHTEAGVEFARLAGAQPVAMIAEVVHDDGSMMRFDAVRDFADANDLVMVSIEQLIAYLADLDDRDANASAATTASAASSTAGDSRTEAAASVTAAGAPDEDESFEATAEVSLPSEHGSLRARAFTIDGHDHLGVFAGSPDSGVDGPVPLVRLHSECLTGDVFGSHRCDCGEQLDLALGLIAEHGGAVLYLTGHEGRGIGLSNKLRAYALQDQGRDTVDANRDLGFTDDARDYRAAATILRSLGLTRIRLLTNNPAKTSALEELGITVESVVPLEVAARPENTHYLATKRERMHHVLSLPEVTGTSGKGAGTAGAVAS</sequence>
<comment type="similarity">
    <text evidence="5">In the N-terminal section; belongs to the DHBP synthase family.</text>
</comment>
<dbReference type="SUPFAM" id="SSF55821">
    <property type="entry name" value="YrdC/RibB"/>
    <property type="match status" value="1"/>
</dbReference>
<keyword evidence="7 14" id="KW-0479">Metal-binding</keyword>
<evidence type="ECO:0000313" key="17">
    <source>
        <dbReference type="EMBL" id="AMT95037.1"/>
    </source>
</evidence>
<evidence type="ECO:0000256" key="6">
    <source>
        <dbReference type="ARBA" id="ARBA00022619"/>
    </source>
</evidence>
<comment type="function">
    <text evidence="2">Catalyzes the conversion of D-ribulose 5-phosphate to formate and 3,4-dihydroxy-2-butanone 4-phosphate.</text>
</comment>
<feature type="binding site" evidence="14">
    <location>
        <position position="317"/>
    </location>
    <ligand>
        <name>Zn(2+)</name>
        <dbReference type="ChEBI" id="CHEBI:29105"/>
        <note>catalytic</note>
    </ligand>
</feature>
<evidence type="ECO:0000256" key="14">
    <source>
        <dbReference type="HAMAP-Rule" id="MF_00179"/>
    </source>
</evidence>
<dbReference type="EC" id="3.5.4.25" evidence="14"/>
<dbReference type="GO" id="GO:0008270">
    <property type="term" value="F:zinc ion binding"/>
    <property type="evidence" value="ECO:0007669"/>
    <property type="project" value="UniProtKB-UniRule"/>
</dbReference>
<evidence type="ECO:0000256" key="12">
    <source>
        <dbReference type="ARBA" id="ARBA00043932"/>
    </source>
</evidence>
<feature type="binding site" evidence="14">
    <location>
        <position position="404"/>
    </location>
    <ligand>
        <name>GTP</name>
        <dbReference type="ChEBI" id="CHEBI:37565"/>
    </ligand>
</feature>
<evidence type="ECO:0000256" key="7">
    <source>
        <dbReference type="ARBA" id="ARBA00022723"/>
    </source>
</evidence>
<evidence type="ECO:0000256" key="5">
    <source>
        <dbReference type="ARBA" id="ARBA00005520"/>
    </source>
</evidence>
<evidence type="ECO:0000256" key="15">
    <source>
        <dbReference type="SAM" id="MobiDB-lite"/>
    </source>
</evidence>
<dbReference type="EMBL" id="CP014869">
    <property type="protein sequence ID" value="AMT95037.1"/>
    <property type="molecule type" value="Genomic_DNA"/>
</dbReference>
<dbReference type="HAMAP" id="MF_00179">
    <property type="entry name" value="RibA"/>
    <property type="match status" value="1"/>
</dbReference>
<feature type="binding site" evidence="14">
    <location>
        <position position="399"/>
    </location>
    <ligand>
        <name>GTP</name>
        <dbReference type="ChEBI" id="CHEBI:37565"/>
    </ligand>
</feature>
<feature type="compositionally biased region" description="Low complexity" evidence="15">
    <location>
        <begin position="236"/>
        <end position="245"/>
    </location>
</feature>
<dbReference type="NCBIfam" id="TIGR00505">
    <property type="entry name" value="ribA"/>
    <property type="match status" value="1"/>
</dbReference>
<evidence type="ECO:0000256" key="9">
    <source>
        <dbReference type="ARBA" id="ARBA00022801"/>
    </source>
</evidence>
<comment type="catalytic activity">
    <reaction evidence="13 14">
        <text>GTP + 4 H2O = 2,5-diamino-6-hydroxy-4-(5-phosphoribosylamino)-pyrimidine + formate + 2 phosphate + 3 H(+)</text>
        <dbReference type="Rhea" id="RHEA:23704"/>
        <dbReference type="ChEBI" id="CHEBI:15377"/>
        <dbReference type="ChEBI" id="CHEBI:15378"/>
        <dbReference type="ChEBI" id="CHEBI:15740"/>
        <dbReference type="ChEBI" id="CHEBI:37565"/>
        <dbReference type="ChEBI" id="CHEBI:43474"/>
        <dbReference type="ChEBI" id="CHEBI:58614"/>
        <dbReference type="EC" id="3.5.4.25"/>
    </reaction>
</comment>
<dbReference type="NCBIfam" id="TIGR00506">
    <property type="entry name" value="ribB"/>
    <property type="match status" value="1"/>
</dbReference>
<feature type="binding site" evidence="14">
    <location>
        <begin position="299"/>
        <end position="303"/>
    </location>
    <ligand>
        <name>GTP</name>
        <dbReference type="ChEBI" id="CHEBI:37565"/>
    </ligand>
</feature>
<dbReference type="GO" id="GO:0009231">
    <property type="term" value="P:riboflavin biosynthetic process"/>
    <property type="evidence" value="ECO:0007669"/>
    <property type="project" value="UniProtKB-UniRule"/>
</dbReference>
<keyword evidence="9 14" id="KW-0378">Hydrolase</keyword>
<feature type="active site" description="Proton acceptor" evidence="14">
    <location>
        <position position="376"/>
    </location>
</feature>
<evidence type="ECO:0000256" key="3">
    <source>
        <dbReference type="ARBA" id="ARBA00004853"/>
    </source>
</evidence>
<reference evidence="18" key="1">
    <citation type="submission" date="2016-03" db="EMBL/GenBank/DDBJ databases">
        <authorList>
            <person name="Ploux O."/>
        </authorList>
    </citation>
    <scope>NUCLEOTIDE SEQUENCE [LARGE SCALE GENOMIC DNA]</scope>
    <source>
        <strain evidence="18">BS258</strain>
    </source>
</reference>
<comment type="pathway">
    <text evidence="3 14">Cofactor biosynthesis; riboflavin biosynthesis; 5-amino-6-(D-ribitylamino)uracil from GTP: step 1/4.</text>
</comment>
<comment type="function">
    <text evidence="12 14">Catalyzes the conversion of GTP to 2,5-diamino-6-ribosylamino-4(3H)-pyrimidinone 5'-phosphate (DARP), formate and pyrophosphate.</text>
</comment>
<comment type="cofactor">
    <cofactor evidence="14">
        <name>Zn(2+)</name>
        <dbReference type="ChEBI" id="CHEBI:29105"/>
    </cofactor>
    <text evidence="14">Binds 1 zinc ion per subunit.</text>
</comment>
<evidence type="ECO:0000259" key="16">
    <source>
        <dbReference type="Pfam" id="PF00925"/>
    </source>
</evidence>
<dbReference type="CDD" id="cd00641">
    <property type="entry name" value="GTP_cyclohydro2"/>
    <property type="match status" value="1"/>
</dbReference>
<feature type="binding site" evidence="14">
    <location>
        <position position="304"/>
    </location>
    <ligand>
        <name>Zn(2+)</name>
        <dbReference type="ChEBI" id="CHEBI:29105"/>
        <note>catalytic</note>
    </ligand>
</feature>
<dbReference type="Pfam" id="PF00925">
    <property type="entry name" value="GTP_cyclohydro2"/>
    <property type="match status" value="1"/>
</dbReference>
<evidence type="ECO:0000313" key="18">
    <source>
        <dbReference type="Proteomes" id="UP000075950"/>
    </source>
</evidence>
<evidence type="ECO:0000256" key="11">
    <source>
        <dbReference type="ARBA" id="ARBA00023134"/>
    </source>
</evidence>
<keyword evidence="11 14" id="KW-0342">GTP-binding</keyword>
<dbReference type="Proteomes" id="UP000075950">
    <property type="component" value="Chromosome"/>
</dbReference>
<gene>
    <name evidence="14" type="primary">ribA</name>
    <name evidence="17" type="ORF">A2T55_16045</name>
</gene>
<name>A0A144MH15_BRELN</name>
<evidence type="ECO:0000256" key="13">
    <source>
        <dbReference type="ARBA" id="ARBA00049295"/>
    </source>
</evidence>
<comment type="similarity">
    <text evidence="14">Belongs to the GTP cyclohydrolase II family.</text>
</comment>
<feature type="binding site" evidence="14">
    <location>
        <position position="364"/>
    </location>
    <ligand>
        <name>GTP</name>
        <dbReference type="ChEBI" id="CHEBI:37565"/>
    </ligand>
</feature>
<dbReference type="InterPro" id="IPR017945">
    <property type="entry name" value="DHBP_synth_RibB-like_a/b_dom"/>
</dbReference>
<dbReference type="AlphaFoldDB" id="A0A144MH15"/>
<dbReference type="PANTHER" id="PTHR21327:SF47">
    <property type="entry name" value="GTP CYCLOHYDROLASE II DOMAIN-CONTAINING PROTEIN"/>
    <property type="match status" value="1"/>
</dbReference>
<evidence type="ECO:0000256" key="4">
    <source>
        <dbReference type="ARBA" id="ARBA00004904"/>
    </source>
</evidence>
<feature type="active site" description="Nucleophile" evidence="14">
    <location>
        <position position="378"/>
    </location>
</feature>
<feature type="domain" description="GTP cyclohydrolase II" evidence="16">
    <location>
        <begin position="255"/>
        <end position="420"/>
    </location>
</feature>
<keyword evidence="8 14" id="KW-0547">Nucleotide-binding</keyword>
<dbReference type="InterPro" id="IPR000926">
    <property type="entry name" value="RibA"/>
</dbReference>
<protein>
    <recommendedName>
        <fullName evidence="14">GTP cyclohydrolase-2</fullName>
        <ecNumber evidence="14">3.5.4.25</ecNumber>
    </recommendedName>
    <alternativeName>
        <fullName evidence="14">GTP cyclohydrolase II</fullName>
    </alternativeName>
</protein>
<comment type="pathway">
    <text evidence="4">Cofactor biosynthesis; riboflavin biosynthesis; 2-hydroxy-3-oxobutyl phosphate from D-ribulose 5-phosphate: step 1/1.</text>
</comment>
<dbReference type="Pfam" id="PF00926">
    <property type="entry name" value="DHBP_synthase"/>
    <property type="match status" value="1"/>
</dbReference>
<evidence type="ECO:0000256" key="1">
    <source>
        <dbReference type="ARBA" id="ARBA00000141"/>
    </source>
</evidence>
<dbReference type="UniPathway" id="UPA00275">
    <property type="reaction ID" value="UER00399"/>
</dbReference>
<dbReference type="InterPro" id="IPR036144">
    <property type="entry name" value="RibA-like_sf"/>
</dbReference>
<feature type="binding site" evidence="14">
    <location>
        <begin position="342"/>
        <end position="344"/>
    </location>
    <ligand>
        <name>GTP</name>
        <dbReference type="ChEBI" id="CHEBI:37565"/>
    </ligand>
</feature>
<dbReference type="PIRSF" id="PIRSF001259">
    <property type="entry name" value="RibA"/>
    <property type="match status" value="1"/>
</dbReference>
<accession>A0A144MH15</accession>
<dbReference type="InterPro" id="IPR032677">
    <property type="entry name" value="GTP_cyclohydro_II"/>
</dbReference>
<keyword evidence="6 14" id="KW-0686">Riboflavin biosynthesis</keyword>
<evidence type="ECO:0000256" key="2">
    <source>
        <dbReference type="ARBA" id="ARBA00002284"/>
    </source>
</evidence>
<dbReference type="SUPFAM" id="SSF142695">
    <property type="entry name" value="RibA-like"/>
    <property type="match status" value="1"/>
</dbReference>
<evidence type="ECO:0000256" key="10">
    <source>
        <dbReference type="ARBA" id="ARBA00022833"/>
    </source>
</evidence>
<feature type="region of interest" description="Disordered" evidence="15">
    <location>
        <begin position="221"/>
        <end position="253"/>
    </location>
</feature>
<organism evidence="17 18">
    <name type="scientific">Brevibacterium linens</name>
    <dbReference type="NCBI Taxonomy" id="1703"/>
    <lineage>
        <taxon>Bacteria</taxon>
        <taxon>Bacillati</taxon>
        <taxon>Actinomycetota</taxon>
        <taxon>Actinomycetes</taxon>
        <taxon>Micrococcales</taxon>
        <taxon>Brevibacteriaceae</taxon>
        <taxon>Brevibacterium</taxon>
    </lineage>
</organism>